<dbReference type="InParanoid" id="A0A2P5EXI7"/>
<evidence type="ECO:0000313" key="2">
    <source>
        <dbReference type="Proteomes" id="UP000237000"/>
    </source>
</evidence>
<proteinExistence type="predicted"/>
<dbReference type="Proteomes" id="UP000237000">
    <property type="component" value="Unassembled WGS sequence"/>
</dbReference>
<keyword evidence="2" id="KW-1185">Reference proteome</keyword>
<dbReference type="AlphaFoldDB" id="A0A2P5EXI7"/>
<gene>
    <name evidence="1" type="ORF">TorRG33x02_139010</name>
</gene>
<reference evidence="2" key="1">
    <citation type="submission" date="2016-06" db="EMBL/GenBank/DDBJ databases">
        <title>Parallel loss of symbiosis genes in relatives of nitrogen-fixing non-legume Parasponia.</title>
        <authorList>
            <person name="Van Velzen R."/>
            <person name="Holmer R."/>
            <person name="Bu F."/>
            <person name="Rutten L."/>
            <person name="Van Zeijl A."/>
            <person name="Liu W."/>
            <person name="Santuari L."/>
            <person name="Cao Q."/>
            <person name="Sharma T."/>
            <person name="Shen D."/>
            <person name="Roswanjaya Y."/>
            <person name="Wardhani T."/>
            <person name="Kalhor M.S."/>
            <person name="Jansen J."/>
            <person name="Van den Hoogen J."/>
            <person name="Gungor B."/>
            <person name="Hartog M."/>
            <person name="Hontelez J."/>
            <person name="Verver J."/>
            <person name="Yang W.-C."/>
            <person name="Schijlen E."/>
            <person name="Repin R."/>
            <person name="Schilthuizen M."/>
            <person name="Schranz E."/>
            <person name="Heidstra R."/>
            <person name="Miyata K."/>
            <person name="Fedorova E."/>
            <person name="Kohlen W."/>
            <person name="Bisseling T."/>
            <person name="Smit S."/>
            <person name="Geurts R."/>
        </authorList>
    </citation>
    <scope>NUCLEOTIDE SEQUENCE [LARGE SCALE GENOMIC DNA]</scope>
    <source>
        <strain evidence="2">cv. RG33-2</strain>
    </source>
</reference>
<name>A0A2P5EXI7_TREOI</name>
<organism evidence="1 2">
    <name type="scientific">Trema orientale</name>
    <name type="common">Charcoal tree</name>
    <name type="synonym">Celtis orientalis</name>
    <dbReference type="NCBI Taxonomy" id="63057"/>
    <lineage>
        <taxon>Eukaryota</taxon>
        <taxon>Viridiplantae</taxon>
        <taxon>Streptophyta</taxon>
        <taxon>Embryophyta</taxon>
        <taxon>Tracheophyta</taxon>
        <taxon>Spermatophyta</taxon>
        <taxon>Magnoliopsida</taxon>
        <taxon>eudicotyledons</taxon>
        <taxon>Gunneridae</taxon>
        <taxon>Pentapetalae</taxon>
        <taxon>rosids</taxon>
        <taxon>fabids</taxon>
        <taxon>Rosales</taxon>
        <taxon>Cannabaceae</taxon>
        <taxon>Trema</taxon>
    </lineage>
</organism>
<sequence>MKNDLTEIDSSCNNIVVFRIRAMIFMDAFFGDGYTRNGSKDQKRILIRDSNKADIAILPPYS</sequence>
<accession>A0A2P5EXI7</accession>
<protein>
    <submittedName>
        <fullName evidence="1">Uncharacterized protein</fullName>
    </submittedName>
</protein>
<dbReference type="EMBL" id="JXTC01000085">
    <property type="protein sequence ID" value="PON90251.1"/>
    <property type="molecule type" value="Genomic_DNA"/>
</dbReference>
<comment type="caution">
    <text evidence="1">The sequence shown here is derived from an EMBL/GenBank/DDBJ whole genome shotgun (WGS) entry which is preliminary data.</text>
</comment>
<evidence type="ECO:0000313" key="1">
    <source>
        <dbReference type="EMBL" id="PON90251.1"/>
    </source>
</evidence>